<dbReference type="InterPro" id="IPR006764">
    <property type="entry name" value="SAM_dep_MeTrfase_SAV2177_type"/>
</dbReference>
<dbReference type="Pfam" id="PF04672">
    <property type="entry name" value="Methyltransf_19"/>
    <property type="match status" value="1"/>
</dbReference>
<dbReference type="Gene3D" id="3.40.50.150">
    <property type="entry name" value="Vaccinia Virus protein VP39"/>
    <property type="match status" value="1"/>
</dbReference>
<evidence type="ECO:0000313" key="1">
    <source>
        <dbReference type="EMBL" id="GAA1592927.1"/>
    </source>
</evidence>
<dbReference type="EMBL" id="BAAAOS010000038">
    <property type="protein sequence ID" value="GAA1592927.1"/>
    <property type="molecule type" value="Genomic_DNA"/>
</dbReference>
<reference evidence="2" key="1">
    <citation type="journal article" date="2019" name="Int. J. Syst. Evol. Microbiol.">
        <title>The Global Catalogue of Microorganisms (GCM) 10K type strain sequencing project: providing services to taxonomists for standard genome sequencing and annotation.</title>
        <authorList>
            <consortium name="The Broad Institute Genomics Platform"/>
            <consortium name="The Broad Institute Genome Sequencing Center for Infectious Disease"/>
            <person name="Wu L."/>
            <person name="Ma J."/>
        </authorList>
    </citation>
    <scope>NUCLEOTIDE SEQUENCE [LARGE SCALE GENOMIC DNA]</scope>
    <source>
        <strain evidence="2">JCM 14969</strain>
    </source>
</reference>
<sequence length="114" mass="12538">MSLHHIVETEQARQIVAAYLDAFPSGSYLAITHLSNPHDGSRLAEFADAVEGKLRNAWGSMTFRTPEEIRCLFAGVELLEPGLTRVSDWWPAGPNRITPTGASRLLQVGLARKP</sequence>
<evidence type="ECO:0000313" key="2">
    <source>
        <dbReference type="Proteomes" id="UP001500393"/>
    </source>
</evidence>
<dbReference type="Proteomes" id="UP001500393">
    <property type="component" value="Unassembled WGS sequence"/>
</dbReference>
<protein>
    <recommendedName>
        <fullName evidence="3">S-adenosyl methyltransferase</fullName>
    </recommendedName>
</protein>
<dbReference type="SUPFAM" id="SSF53335">
    <property type="entry name" value="S-adenosyl-L-methionine-dependent methyltransferases"/>
    <property type="match status" value="1"/>
</dbReference>
<name>A0ABP4PYN3_9ACTN</name>
<evidence type="ECO:0008006" key="3">
    <source>
        <dbReference type="Google" id="ProtNLM"/>
    </source>
</evidence>
<accession>A0ABP4PYN3</accession>
<proteinExistence type="predicted"/>
<keyword evidence="2" id="KW-1185">Reference proteome</keyword>
<organism evidence="1 2">
    <name type="scientific">Kribbella sancticallisti</name>
    <dbReference type="NCBI Taxonomy" id="460087"/>
    <lineage>
        <taxon>Bacteria</taxon>
        <taxon>Bacillati</taxon>
        <taxon>Actinomycetota</taxon>
        <taxon>Actinomycetes</taxon>
        <taxon>Propionibacteriales</taxon>
        <taxon>Kribbellaceae</taxon>
        <taxon>Kribbella</taxon>
    </lineage>
</organism>
<dbReference type="InterPro" id="IPR029063">
    <property type="entry name" value="SAM-dependent_MTases_sf"/>
</dbReference>
<gene>
    <name evidence="1" type="ORF">GCM10009789_53700</name>
</gene>
<comment type="caution">
    <text evidence="1">The sequence shown here is derived from an EMBL/GenBank/DDBJ whole genome shotgun (WGS) entry which is preliminary data.</text>
</comment>